<protein>
    <submittedName>
        <fullName evidence="3">Mannose-binding lectin</fullName>
    </submittedName>
</protein>
<dbReference type="Gene3D" id="3.10.350.10">
    <property type="entry name" value="LysM domain"/>
    <property type="match status" value="3"/>
</dbReference>
<keyword evidence="1" id="KW-0472">Membrane</keyword>
<evidence type="ECO:0000313" key="3">
    <source>
        <dbReference type="EMBL" id="KKR13196.1"/>
    </source>
</evidence>
<evidence type="ECO:0000256" key="1">
    <source>
        <dbReference type="SAM" id="Phobius"/>
    </source>
</evidence>
<proteinExistence type="predicted"/>
<sequence>MNLKKTLKSIKLHETTISMILGAFVIVLIGVLLINYFAGRSGETVPAIDIEEEITLPASHSVSEGEDLWKISEKYYGTGYNWVDIQSENNIEDPNQISVGQELVIPDVSPRITEKEAILTPEPIAEEIKPEPIAVKTDSQEKIHTVQRGENLWKIAELYFNSGYNWVDIAEKNNLRNPGVIEPDQKLSIPEVSAKILTVAADKKEEAEAISGATYTVQKGDNLWEIAVRAYGDGYKWVEISEENELSNPGLIHSGNILSLPR</sequence>
<name>A0A0G0NK73_9BACT</name>
<comment type="caution">
    <text evidence="3">The sequence shown here is derived from an EMBL/GenBank/DDBJ whole genome shotgun (WGS) entry which is preliminary data.</text>
</comment>
<dbReference type="SUPFAM" id="SSF54106">
    <property type="entry name" value="LysM domain"/>
    <property type="match status" value="3"/>
</dbReference>
<dbReference type="PANTHER" id="PTHR34700:SF4">
    <property type="entry name" value="PHAGE-LIKE ELEMENT PBSX PROTEIN XKDP"/>
    <property type="match status" value="1"/>
</dbReference>
<dbReference type="EMBL" id="LBWQ01000022">
    <property type="protein sequence ID" value="KKR13196.1"/>
    <property type="molecule type" value="Genomic_DNA"/>
</dbReference>
<keyword evidence="3" id="KW-0430">Lectin</keyword>
<keyword evidence="1" id="KW-0812">Transmembrane</keyword>
<dbReference type="AlphaFoldDB" id="A0A0G0NK73"/>
<dbReference type="Pfam" id="PF01476">
    <property type="entry name" value="LysM"/>
    <property type="match status" value="3"/>
</dbReference>
<feature type="domain" description="LysM" evidence="2">
    <location>
        <begin position="142"/>
        <end position="189"/>
    </location>
</feature>
<reference evidence="3 4" key="1">
    <citation type="journal article" date="2015" name="Nature">
        <title>rRNA introns, odd ribosomes, and small enigmatic genomes across a large radiation of phyla.</title>
        <authorList>
            <person name="Brown C.T."/>
            <person name="Hug L.A."/>
            <person name="Thomas B.C."/>
            <person name="Sharon I."/>
            <person name="Castelle C.J."/>
            <person name="Singh A."/>
            <person name="Wilkins M.J."/>
            <person name="Williams K.H."/>
            <person name="Banfield J.F."/>
        </authorList>
    </citation>
    <scope>NUCLEOTIDE SEQUENCE [LARGE SCALE GENOMIC DNA]</scope>
</reference>
<keyword evidence="1" id="KW-1133">Transmembrane helix</keyword>
<accession>A0A0G0NK73</accession>
<dbReference type="GO" id="GO:0030246">
    <property type="term" value="F:carbohydrate binding"/>
    <property type="evidence" value="ECO:0007669"/>
    <property type="project" value="UniProtKB-KW"/>
</dbReference>
<dbReference type="PANTHER" id="PTHR34700">
    <property type="entry name" value="POTASSIUM BINDING PROTEIN KBP"/>
    <property type="match status" value="1"/>
</dbReference>
<feature type="domain" description="LysM" evidence="2">
    <location>
        <begin position="213"/>
        <end position="260"/>
    </location>
</feature>
<feature type="transmembrane region" description="Helical" evidence="1">
    <location>
        <begin position="20"/>
        <end position="38"/>
    </location>
</feature>
<dbReference type="Proteomes" id="UP000034690">
    <property type="component" value="Unassembled WGS sequence"/>
</dbReference>
<dbReference type="SMART" id="SM00257">
    <property type="entry name" value="LysM"/>
    <property type="match status" value="3"/>
</dbReference>
<dbReference type="InterPro" id="IPR052196">
    <property type="entry name" value="Bact_Kbp"/>
</dbReference>
<evidence type="ECO:0000313" key="4">
    <source>
        <dbReference type="Proteomes" id="UP000034690"/>
    </source>
</evidence>
<dbReference type="InterPro" id="IPR018392">
    <property type="entry name" value="LysM"/>
</dbReference>
<dbReference type="InterPro" id="IPR036779">
    <property type="entry name" value="LysM_dom_sf"/>
</dbReference>
<gene>
    <name evidence="3" type="ORF">UT40_C0022G0009</name>
</gene>
<dbReference type="CDD" id="cd00118">
    <property type="entry name" value="LysM"/>
    <property type="match status" value="3"/>
</dbReference>
<organism evidence="3 4">
    <name type="scientific">Candidatus Woesebacteria bacterium GW2011_GWA1_39_21b</name>
    <dbReference type="NCBI Taxonomy" id="1618551"/>
    <lineage>
        <taxon>Bacteria</taxon>
        <taxon>Candidatus Woeseibacteriota</taxon>
    </lineage>
</organism>
<feature type="domain" description="LysM" evidence="2">
    <location>
        <begin position="58"/>
        <end position="105"/>
    </location>
</feature>
<dbReference type="PROSITE" id="PS51782">
    <property type="entry name" value="LYSM"/>
    <property type="match status" value="3"/>
</dbReference>
<evidence type="ECO:0000259" key="2">
    <source>
        <dbReference type="PROSITE" id="PS51782"/>
    </source>
</evidence>